<reference evidence="2" key="1">
    <citation type="submission" date="2023-03" db="EMBL/GenBank/DDBJ databases">
        <title>Chromosome-scale reference genome and RAD-based genetic map of yellow starthistle (Centaurea solstitialis) reveal putative structural variation and QTLs associated with invader traits.</title>
        <authorList>
            <person name="Reatini B."/>
            <person name="Cang F.A."/>
            <person name="Jiang Q."/>
            <person name="Mckibben M.T.W."/>
            <person name="Barker M.S."/>
            <person name="Rieseberg L.H."/>
            <person name="Dlugosch K.M."/>
        </authorList>
    </citation>
    <scope>NUCLEOTIDE SEQUENCE</scope>
    <source>
        <strain evidence="2">CAN-66</strain>
        <tissue evidence="2">Leaf</tissue>
    </source>
</reference>
<dbReference type="InterPro" id="IPR000477">
    <property type="entry name" value="RT_dom"/>
</dbReference>
<proteinExistence type="predicted"/>
<organism evidence="2 3">
    <name type="scientific">Centaurea solstitialis</name>
    <name type="common">yellow star-thistle</name>
    <dbReference type="NCBI Taxonomy" id="347529"/>
    <lineage>
        <taxon>Eukaryota</taxon>
        <taxon>Viridiplantae</taxon>
        <taxon>Streptophyta</taxon>
        <taxon>Embryophyta</taxon>
        <taxon>Tracheophyta</taxon>
        <taxon>Spermatophyta</taxon>
        <taxon>Magnoliopsida</taxon>
        <taxon>eudicotyledons</taxon>
        <taxon>Gunneridae</taxon>
        <taxon>Pentapetalae</taxon>
        <taxon>asterids</taxon>
        <taxon>campanulids</taxon>
        <taxon>Asterales</taxon>
        <taxon>Asteraceae</taxon>
        <taxon>Carduoideae</taxon>
        <taxon>Cardueae</taxon>
        <taxon>Centaureinae</taxon>
        <taxon>Centaurea</taxon>
    </lineage>
</organism>
<sequence>MIELLTLPNKEISKRDRVSIVQKLKGSRRKKRLCWKHLLRKPRFGKQLEIVGVINPPVRMVSRLVLGDIECRIYESHEVVLGQRSDGTGLQSVFPNANSKGGCNNQDFWMELIKKGELISSSSFRRGFSLRKVEIPELLTFSESEFMFSESEFKFSESEITFSESEIIFSESGNQWHVRRGPREDSKNYSDHWELLLICMLYTYWEIWGVTVANPLNLSDFRPISLIGVFYKVVAKVLALRLKKVIGKVISEPQSAFIKGRNILDGVLINNEVVDFVRNKRRTGLIFKVDFEKAYATVDWDFLLDTMKRMGFGKKWIGWISVCLRSSSMSVLVNGSPSREFLMGKGLRQGDSLVPFLFLMVAENLHLLVEEAKAKGLYEGLPISNKGLEISHL</sequence>
<protein>
    <recommendedName>
        <fullName evidence="1">Reverse transcriptase domain-containing protein</fullName>
    </recommendedName>
</protein>
<evidence type="ECO:0000313" key="3">
    <source>
        <dbReference type="Proteomes" id="UP001172457"/>
    </source>
</evidence>
<dbReference type="PANTHER" id="PTHR46890:SF50">
    <property type="entry name" value="RNA-DIRECTED DNA POLYMERASE, EUKARYOTA, REVERSE TRANSCRIPTASE ZINC-BINDING DOMAIN PROTEIN-RELATED"/>
    <property type="match status" value="1"/>
</dbReference>
<evidence type="ECO:0000259" key="1">
    <source>
        <dbReference type="Pfam" id="PF00078"/>
    </source>
</evidence>
<comment type="caution">
    <text evidence="2">The sequence shown here is derived from an EMBL/GenBank/DDBJ whole genome shotgun (WGS) entry which is preliminary data.</text>
</comment>
<dbReference type="PANTHER" id="PTHR46890">
    <property type="entry name" value="NON-LTR RETROLELEMENT REVERSE TRANSCRIPTASE-LIKE PROTEIN-RELATED"/>
    <property type="match status" value="1"/>
</dbReference>
<feature type="domain" description="Reverse transcriptase" evidence="1">
    <location>
        <begin position="219"/>
        <end position="366"/>
    </location>
</feature>
<accession>A0AA38S3M2</accession>
<name>A0AA38S3M2_9ASTR</name>
<evidence type="ECO:0000313" key="2">
    <source>
        <dbReference type="EMBL" id="KAJ9535650.1"/>
    </source>
</evidence>
<dbReference type="InterPro" id="IPR052343">
    <property type="entry name" value="Retrotransposon-Effector_Assoc"/>
</dbReference>
<dbReference type="Pfam" id="PF00078">
    <property type="entry name" value="RVT_1"/>
    <property type="match status" value="1"/>
</dbReference>
<keyword evidence="3" id="KW-1185">Reference proteome</keyword>
<dbReference type="CDD" id="cd01650">
    <property type="entry name" value="RT_nLTR_like"/>
    <property type="match status" value="1"/>
</dbReference>
<dbReference type="Proteomes" id="UP001172457">
    <property type="component" value="Unassembled WGS sequence"/>
</dbReference>
<dbReference type="EMBL" id="JARYMX010000169">
    <property type="protein sequence ID" value="KAJ9535650.1"/>
    <property type="molecule type" value="Genomic_DNA"/>
</dbReference>
<gene>
    <name evidence="2" type="ORF">OSB04_un001199</name>
</gene>
<dbReference type="AlphaFoldDB" id="A0AA38S3M2"/>